<dbReference type="PROSITE" id="PS51257">
    <property type="entry name" value="PROKAR_LIPOPROTEIN"/>
    <property type="match status" value="1"/>
</dbReference>
<protein>
    <recommendedName>
        <fullName evidence="3">Lipoprotein</fullName>
    </recommendedName>
</protein>
<evidence type="ECO:0000313" key="2">
    <source>
        <dbReference type="Proteomes" id="UP001500353"/>
    </source>
</evidence>
<evidence type="ECO:0008006" key="3">
    <source>
        <dbReference type="Google" id="ProtNLM"/>
    </source>
</evidence>
<dbReference type="Proteomes" id="UP001500353">
    <property type="component" value="Unassembled WGS sequence"/>
</dbReference>
<accession>A0ABP9LSB6</accession>
<sequence length="124" mass="14642">MMKIFGIFLLLILLISCSKKYSGEINFKGCKIAYPLHNEEKDKELYGDFAVSNQWEYESAMQKLAICLCEKYIQKPDPEIKEKIIEIYKGDFEYYRREVSFKKVNFDSVLANRKVIFDPSIFVN</sequence>
<keyword evidence="2" id="KW-1185">Reference proteome</keyword>
<organism evidence="1 2">
    <name type="scientific">Chryseobacterium ginsengisoli</name>
    <dbReference type="NCBI Taxonomy" id="363853"/>
    <lineage>
        <taxon>Bacteria</taxon>
        <taxon>Pseudomonadati</taxon>
        <taxon>Bacteroidota</taxon>
        <taxon>Flavobacteriia</taxon>
        <taxon>Flavobacteriales</taxon>
        <taxon>Weeksellaceae</taxon>
        <taxon>Chryseobacterium group</taxon>
        <taxon>Chryseobacterium</taxon>
    </lineage>
</organism>
<evidence type="ECO:0000313" key="1">
    <source>
        <dbReference type="EMBL" id="GAA5082759.1"/>
    </source>
</evidence>
<proteinExistence type="predicted"/>
<dbReference type="EMBL" id="BAABHX010000001">
    <property type="protein sequence ID" value="GAA5082759.1"/>
    <property type="molecule type" value="Genomic_DNA"/>
</dbReference>
<reference evidence="2" key="1">
    <citation type="journal article" date="2019" name="Int. J. Syst. Evol. Microbiol.">
        <title>The Global Catalogue of Microorganisms (GCM) 10K type strain sequencing project: providing services to taxonomists for standard genome sequencing and annotation.</title>
        <authorList>
            <consortium name="The Broad Institute Genomics Platform"/>
            <consortium name="The Broad Institute Genome Sequencing Center for Infectious Disease"/>
            <person name="Wu L."/>
            <person name="Ma J."/>
        </authorList>
    </citation>
    <scope>NUCLEOTIDE SEQUENCE [LARGE SCALE GENOMIC DNA]</scope>
    <source>
        <strain evidence="2">JCM 18019</strain>
    </source>
</reference>
<dbReference type="RefSeq" id="WP_345199534.1">
    <property type="nucleotide sequence ID" value="NZ_BAABHX010000001.1"/>
</dbReference>
<name>A0ABP9LSB6_9FLAO</name>
<gene>
    <name evidence="1" type="ORF">GCM10023210_00470</name>
</gene>
<comment type="caution">
    <text evidence="1">The sequence shown here is derived from an EMBL/GenBank/DDBJ whole genome shotgun (WGS) entry which is preliminary data.</text>
</comment>